<accession>A0A523UUK0</accession>
<evidence type="ECO:0000313" key="2">
    <source>
        <dbReference type="Proteomes" id="UP000315525"/>
    </source>
</evidence>
<sequence>MSRHKRAVSKLILAGGGALVLLILVCTEAEAVSINWGTAGNPIYGEGGVGSDLLARGDVVQLICDRAQDGIDPPGKDGMPTGDDELIHTSYIGHGSFFEGEFSDNVLTGIVGIGDFLYVRAWNDSVLLRAARFGDTRQHDPQEWVVDNSIQFTLNATENGSWAATFYKLKILSKRLRAFRPGASPGVADLVDLGDGAAILYLNRPNPFSSSTMLGFSLVGCAASSRAELKIYAVSGSLVRNLFSAESVQGDRWVIWDGKDDSGSDAGSGIYICRLRIFDGTRTAELLAKLVYAR</sequence>
<protein>
    <recommendedName>
        <fullName evidence="3">FlgD Ig-like domain-containing protein</fullName>
    </recommendedName>
</protein>
<proteinExistence type="predicted"/>
<dbReference type="Gene3D" id="2.60.40.4070">
    <property type="match status" value="1"/>
</dbReference>
<gene>
    <name evidence="1" type="ORF">E3J62_05070</name>
</gene>
<dbReference type="EMBL" id="SOJN01000063">
    <property type="protein sequence ID" value="TET46216.1"/>
    <property type="molecule type" value="Genomic_DNA"/>
</dbReference>
<dbReference type="AlphaFoldDB" id="A0A523UUK0"/>
<evidence type="ECO:0008006" key="3">
    <source>
        <dbReference type="Google" id="ProtNLM"/>
    </source>
</evidence>
<evidence type="ECO:0000313" key="1">
    <source>
        <dbReference type="EMBL" id="TET46216.1"/>
    </source>
</evidence>
<comment type="caution">
    <text evidence="1">The sequence shown here is derived from an EMBL/GenBank/DDBJ whole genome shotgun (WGS) entry which is preliminary data.</text>
</comment>
<reference evidence="1 2" key="1">
    <citation type="submission" date="2019-03" db="EMBL/GenBank/DDBJ databases">
        <title>Metabolic potential of uncultured bacteria and archaea associated with petroleum seepage in deep-sea sediments.</title>
        <authorList>
            <person name="Dong X."/>
            <person name="Hubert C."/>
        </authorList>
    </citation>
    <scope>NUCLEOTIDE SEQUENCE [LARGE SCALE GENOMIC DNA]</scope>
    <source>
        <strain evidence="1">E44_bin18</strain>
    </source>
</reference>
<dbReference type="Proteomes" id="UP000315525">
    <property type="component" value="Unassembled WGS sequence"/>
</dbReference>
<organism evidence="1 2">
    <name type="scientific">candidate division TA06 bacterium</name>
    <dbReference type="NCBI Taxonomy" id="2250710"/>
    <lineage>
        <taxon>Bacteria</taxon>
        <taxon>Bacteria division TA06</taxon>
    </lineage>
</organism>
<name>A0A523UUK0_UNCT6</name>